<evidence type="ECO:0000256" key="1">
    <source>
        <dbReference type="SAM" id="MobiDB-lite"/>
    </source>
</evidence>
<organism evidence="3 4">
    <name type="scientific">Magallana gigas</name>
    <name type="common">Pacific oyster</name>
    <name type="synonym">Crassostrea gigas</name>
    <dbReference type="NCBI Taxonomy" id="29159"/>
    <lineage>
        <taxon>Eukaryota</taxon>
        <taxon>Metazoa</taxon>
        <taxon>Spiralia</taxon>
        <taxon>Lophotrochozoa</taxon>
        <taxon>Mollusca</taxon>
        <taxon>Bivalvia</taxon>
        <taxon>Autobranchia</taxon>
        <taxon>Pteriomorphia</taxon>
        <taxon>Ostreida</taxon>
        <taxon>Ostreoidea</taxon>
        <taxon>Ostreidae</taxon>
        <taxon>Magallana</taxon>
    </lineage>
</organism>
<dbReference type="EnsemblMetazoa" id="G12703.1">
    <property type="protein sequence ID" value="G12703.1:cds"/>
    <property type="gene ID" value="G12703"/>
</dbReference>
<accession>A0A8W8I7B7</accession>
<dbReference type="SUPFAM" id="SSF54695">
    <property type="entry name" value="POZ domain"/>
    <property type="match status" value="1"/>
</dbReference>
<dbReference type="OrthoDB" id="437903at2759"/>
<name>A0A8W8I7B7_MAGGI</name>
<dbReference type="PANTHER" id="PTHR22744">
    <property type="entry name" value="HELIX LOOP HELIX PROTEIN 21-RELATED"/>
    <property type="match status" value="1"/>
</dbReference>
<dbReference type="CDD" id="cd18186">
    <property type="entry name" value="BTB_POZ_ZBTB_KLHL-like"/>
    <property type="match status" value="1"/>
</dbReference>
<sequence length="231" mass="25896">MFGFQPTKTADNESTKQAVDPGFPETDVTLIVEDQKIHVNKAVLCEHSPVFGTMFMSQFKERSAKEITLVDKKVADVVEFLKSFYPNMNHPINSNNVLQVLPLAHEYQSPLVVTCEDFMIAMCKPDKGLTISTLLDYILAGEKYSLTRFLEAAVEFCANIDYQLLSGKSNSVGPPFAMNISNRSEATIAKPISWKFSEIELKTRFAIAEKRLSLLEKNKGVVLSKKRVPIL</sequence>
<dbReference type="InterPro" id="IPR000210">
    <property type="entry name" value="BTB/POZ_dom"/>
</dbReference>
<evidence type="ECO:0000259" key="2">
    <source>
        <dbReference type="PROSITE" id="PS50097"/>
    </source>
</evidence>
<dbReference type="Gene3D" id="3.30.710.10">
    <property type="entry name" value="Potassium Channel Kv1.1, Chain A"/>
    <property type="match status" value="1"/>
</dbReference>
<dbReference type="Proteomes" id="UP000005408">
    <property type="component" value="Unassembled WGS sequence"/>
</dbReference>
<dbReference type="PROSITE" id="PS50097">
    <property type="entry name" value="BTB"/>
    <property type="match status" value="1"/>
</dbReference>
<reference evidence="3" key="1">
    <citation type="submission" date="2022-08" db="UniProtKB">
        <authorList>
            <consortium name="EnsemblMetazoa"/>
        </authorList>
    </citation>
    <scope>IDENTIFICATION</scope>
    <source>
        <strain evidence="3">05x7-T-G4-1.051#20</strain>
    </source>
</reference>
<protein>
    <recommendedName>
        <fullName evidence="2">BTB domain-containing protein</fullName>
    </recommendedName>
</protein>
<proteinExistence type="predicted"/>
<dbReference type="InterPro" id="IPR011333">
    <property type="entry name" value="SKP1/BTB/POZ_sf"/>
</dbReference>
<dbReference type="EnsemblMetazoa" id="G12703.2">
    <property type="protein sequence ID" value="G12703.2:cds"/>
    <property type="gene ID" value="G12703"/>
</dbReference>
<feature type="domain" description="BTB" evidence="2">
    <location>
        <begin position="26"/>
        <end position="85"/>
    </location>
</feature>
<evidence type="ECO:0000313" key="3">
    <source>
        <dbReference type="EnsemblMetazoa" id="G12703.1:cds"/>
    </source>
</evidence>
<evidence type="ECO:0000313" key="4">
    <source>
        <dbReference type="Proteomes" id="UP000005408"/>
    </source>
</evidence>
<dbReference type="Pfam" id="PF00651">
    <property type="entry name" value="BTB"/>
    <property type="match status" value="1"/>
</dbReference>
<dbReference type="PANTHER" id="PTHR22744:SF17">
    <property type="entry name" value="BTB DOMAIN-CONTAINING PROTEIN"/>
    <property type="match status" value="1"/>
</dbReference>
<keyword evidence="4" id="KW-1185">Reference proteome</keyword>
<feature type="region of interest" description="Disordered" evidence="1">
    <location>
        <begin position="1"/>
        <end position="20"/>
    </location>
</feature>
<dbReference type="OMA" id="RYNIARE"/>
<dbReference type="AlphaFoldDB" id="A0A8W8I7B7"/>
<dbReference type="SMART" id="SM00225">
    <property type="entry name" value="BTB"/>
    <property type="match status" value="1"/>
</dbReference>